<evidence type="ECO:0000313" key="2">
    <source>
        <dbReference type="RefSeq" id="XP_003738782.1"/>
    </source>
</evidence>
<gene>
    <name evidence="2" type="primary">LOC100907642</name>
</gene>
<name>A0AAJ6QNN0_9ACAR</name>
<organism evidence="1 2">
    <name type="scientific">Galendromus occidentalis</name>
    <name type="common">western predatory mite</name>
    <dbReference type="NCBI Taxonomy" id="34638"/>
    <lineage>
        <taxon>Eukaryota</taxon>
        <taxon>Metazoa</taxon>
        <taxon>Ecdysozoa</taxon>
        <taxon>Arthropoda</taxon>
        <taxon>Chelicerata</taxon>
        <taxon>Arachnida</taxon>
        <taxon>Acari</taxon>
        <taxon>Parasitiformes</taxon>
        <taxon>Mesostigmata</taxon>
        <taxon>Gamasina</taxon>
        <taxon>Phytoseioidea</taxon>
        <taxon>Phytoseiidae</taxon>
        <taxon>Typhlodrominae</taxon>
        <taxon>Galendromus</taxon>
    </lineage>
</organism>
<keyword evidence="1" id="KW-1185">Reference proteome</keyword>
<protein>
    <submittedName>
        <fullName evidence="2">Uncharacterized protein LOC100907642</fullName>
    </submittedName>
</protein>
<dbReference type="KEGG" id="goe:100907642"/>
<evidence type="ECO:0000313" key="1">
    <source>
        <dbReference type="Proteomes" id="UP000694867"/>
    </source>
</evidence>
<dbReference type="Proteomes" id="UP000694867">
    <property type="component" value="Unplaced"/>
</dbReference>
<accession>A0AAJ6QNN0</accession>
<dbReference type="GeneID" id="100907642"/>
<reference evidence="2" key="1">
    <citation type="submission" date="2025-08" db="UniProtKB">
        <authorList>
            <consortium name="RefSeq"/>
        </authorList>
    </citation>
    <scope>IDENTIFICATION</scope>
</reference>
<dbReference type="RefSeq" id="XP_003738782.1">
    <property type="nucleotide sequence ID" value="XM_003738734.2"/>
</dbReference>
<proteinExistence type="predicted"/>
<dbReference type="AlphaFoldDB" id="A0AAJ6QNN0"/>
<sequence>MSTLERVATANLGVMIALNMTKPATPAKHLLREAKKVYSCATSRFERWLVAMDKDYLLRIVMWHFSRSFEELKTAILNDLDNGYESLQFVMQIAPKFMSSTLNSALQQVACDYLWSKTIIEKIFRIWPLAAGSNNDKRLFRDVLIQLYRYITRSLITWLTQYSPTMPDESPFLQELSKVIELLLKSVQCIAHHGSLSKTNKRLSFRGLFSNRSLMPDRPELSPGSLEIKKKFSAKTQKNLECAFVDQMKCLRRDIGQRRNSIKCARWLTLAVPREVQNEPLLLRSDSIASIAPLTSPFEDSMRRA</sequence>